<feature type="compositionally biased region" description="Polar residues" evidence="2">
    <location>
        <begin position="617"/>
        <end position="626"/>
    </location>
</feature>
<dbReference type="InterPro" id="IPR052925">
    <property type="entry name" value="Phage_Integrase-like_Recomb"/>
</dbReference>
<dbReference type="SUPFAM" id="SSF56349">
    <property type="entry name" value="DNA breaking-rejoining enzymes"/>
    <property type="match status" value="1"/>
</dbReference>
<accession>A0A7S1ARH7</accession>
<proteinExistence type="predicted"/>
<evidence type="ECO:0000256" key="1">
    <source>
        <dbReference type="ARBA" id="ARBA00023172"/>
    </source>
</evidence>
<evidence type="ECO:0000256" key="2">
    <source>
        <dbReference type="SAM" id="MobiDB-lite"/>
    </source>
</evidence>
<dbReference type="InterPro" id="IPR013762">
    <property type="entry name" value="Integrase-like_cat_sf"/>
</dbReference>
<dbReference type="EMBL" id="HBFQ01051946">
    <property type="protein sequence ID" value="CAD8862697.1"/>
    <property type="molecule type" value="Transcribed_RNA"/>
</dbReference>
<evidence type="ECO:0000313" key="3">
    <source>
        <dbReference type="EMBL" id="CAD8862697.1"/>
    </source>
</evidence>
<evidence type="ECO:0008006" key="4">
    <source>
        <dbReference type="Google" id="ProtNLM"/>
    </source>
</evidence>
<gene>
    <name evidence="3" type="ORF">NSCI0253_LOCUS37052</name>
</gene>
<dbReference type="InterPro" id="IPR011010">
    <property type="entry name" value="DNA_brk_join_enz"/>
</dbReference>
<name>A0A7S1ARH7_NOCSC</name>
<sequence>MTLQFASSFPCSLEQFTNAGSWPVSSVTEKGGRFAGRLRVRSRSPVAVPASTSFAGSMRAGVCPQAWASPGRLLALQTQASQHASPIPSSPGSSTGLCTFAFPVSTSMQALFSDFPYPSPPGTTTGTWAKGLQARVPGREGGDDGFCVHSEDVEHSTSSDSSSVQDEDGAGLVLPARFPTRKAYRCGSAKGLDVDSDDCVALAVLEADKFAATSHNTNRIRCRWWASRAKARGTEPYPLTVEKINLAAALLKKGHYRSAPAYIAAIKRQHILAKHPWCERLTLVVKEVVRSTLRGLGPPKQAQPFQLHSIAQHLYTRKPCPGAFNFVSPHCAVIVASWWMLREIELSAIRLQDIVIKGASGSCGVATLHLPVSKTDPGALGTYRSLSCACPSVLCPVRALKHAVHEDTRVGPRKPKHPVFPNVVGEHLSKKQVVADFRKVARLAGMDEGVFITGHSGRVTGAQMFAEAQVEEPRIMLFGRWGSSAVRKYVRVAGLAGISSNLAKEVVIKSFKPSSDLVKVNTSAPTAASTHEGPTPLAVRCQASGRLHVVRDHVSTHCGWNWSSAPDIYRPAAQETIGNWCKHCAKVEDRLKAGRECTVGPVGCGDTPVSHFTASSVHAQQGNAAESQDREMHAGHQHTPSGHSCAPEVGMCS</sequence>
<organism evidence="3">
    <name type="scientific">Noctiluca scintillans</name>
    <name type="common">Sea sparkle</name>
    <name type="synonym">Red tide dinoflagellate</name>
    <dbReference type="NCBI Taxonomy" id="2966"/>
    <lineage>
        <taxon>Eukaryota</taxon>
        <taxon>Sar</taxon>
        <taxon>Alveolata</taxon>
        <taxon>Dinophyceae</taxon>
        <taxon>Noctilucales</taxon>
        <taxon>Noctilucaceae</taxon>
        <taxon>Noctiluca</taxon>
    </lineage>
</organism>
<feature type="region of interest" description="Disordered" evidence="2">
    <location>
        <begin position="617"/>
        <end position="653"/>
    </location>
</feature>
<dbReference type="Gene3D" id="1.10.443.10">
    <property type="entry name" value="Intergrase catalytic core"/>
    <property type="match status" value="1"/>
</dbReference>
<dbReference type="AlphaFoldDB" id="A0A7S1ARH7"/>
<reference evidence="3" key="1">
    <citation type="submission" date="2021-01" db="EMBL/GenBank/DDBJ databases">
        <authorList>
            <person name="Corre E."/>
            <person name="Pelletier E."/>
            <person name="Niang G."/>
            <person name="Scheremetjew M."/>
            <person name="Finn R."/>
            <person name="Kale V."/>
            <person name="Holt S."/>
            <person name="Cochrane G."/>
            <person name="Meng A."/>
            <person name="Brown T."/>
            <person name="Cohen L."/>
        </authorList>
    </citation>
    <scope>NUCLEOTIDE SEQUENCE</scope>
</reference>
<protein>
    <recommendedName>
        <fullName evidence="4">Tyr recombinase domain-containing protein</fullName>
    </recommendedName>
</protein>
<dbReference type="GO" id="GO:0015074">
    <property type="term" value="P:DNA integration"/>
    <property type="evidence" value="ECO:0007669"/>
    <property type="project" value="InterPro"/>
</dbReference>
<dbReference type="PANTHER" id="PTHR34605:SF4">
    <property type="entry name" value="DNA ADENINE METHYLTRANSFERASE"/>
    <property type="match status" value="1"/>
</dbReference>
<keyword evidence="1" id="KW-0233">DNA recombination</keyword>
<dbReference type="PANTHER" id="PTHR34605">
    <property type="entry name" value="PHAGE_INTEGRASE DOMAIN-CONTAINING PROTEIN"/>
    <property type="match status" value="1"/>
</dbReference>
<dbReference type="GO" id="GO:0003677">
    <property type="term" value="F:DNA binding"/>
    <property type="evidence" value="ECO:0007669"/>
    <property type="project" value="InterPro"/>
</dbReference>
<dbReference type="GO" id="GO:0006310">
    <property type="term" value="P:DNA recombination"/>
    <property type="evidence" value="ECO:0007669"/>
    <property type="project" value="UniProtKB-KW"/>
</dbReference>